<reference evidence="1 2" key="1">
    <citation type="journal article" date="2010" name="Stand. Genomic Sci.">
        <title>Non-contiguous finished genome sequence of Aminomonas paucivorans type strain (GLU-3).</title>
        <authorList>
            <person name="Pitluck S."/>
            <person name="Yasawong M."/>
            <person name="Held B."/>
            <person name="Lapidus A."/>
            <person name="Nolan M."/>
            <person name="Copeland A."/>
            <person name="Lucas S."/>
            <person name="Del Rio T.G."/>
            <person name="Tice H."/>
            <person name="Cheng J.F."/>
            <person name="Chertkov O."/>
            <person name="Goodwin L."/>
            <person name="Tapia R."/>
            <person name="Han C."/>
            <person name="Liolios K."/>
            <person name="Ivanova N."/>
            <person name="Mavromatis K."/>
            <person name="Ovchinnikova G."/>
            <person name="Pati A."/>
            <person name="Chen A."/>
            <person name="Palaniappan K."/>
            <person name="Land M."/>
            <person name="Hauser L."/>
            <person name="Chang Y.J."/>
            <person name="Jeffries C.D."/>
            <person name="Pukall R."/>
            <person name="Spring S."/>
            <person name="Rohde M."/>
            <person name="Sikorski J."/>
            <person name="Goker M."/>
            <person name="Woyke T."/>
            <person name="Bristow J."/>
            <person name="Eisen J.A."/>
            <person name="Markowitz V."/>
            <person name="Hugenholtz P."/>
            <person name="Kyrpides N.C."/>
            <person name="Klenk H.P."/>
        </authorList>
    </citation>
    <scope>NUCLEOTIDE SEQUENCE [LARGE SCALE GENOMIC DNA]</scope>
    <source>
        <strain evidence="1 2">DSM 12260</strain>
    </source>
</reference>
<name>E3CWN1_9BACT</name>
<accession>E3CWN1</accession>
<dbReference type="PaxDb" id="584708-Apau_0098"/>
<dbReference type="OrthoDB" id="5524063at2"/>
<dbReference type="NCBIfam" id="NF040494">
    <property type="entry name" value="nitrored_ArsF"/>
    <property type="match status" value="1"/>
</dbReference>
<dbReference type="eggNOG" id="ENOG5033193">
    <property type="taxonomic scope" value="Bacteria"/>
</dbReference>
<evidence type="ECO:0000313" key="1">
    <source>
        <dbReference type="EMBL" id="EFQ22536.1"/>
    </source>
</evidence>
<keyword evidence="2" id="KW-1185">Reference proteome</keyword>
<dbReference type="Proteomes" id="UP000005096">
    <property type="component" value="Chromosome"/>
</dbReference>
<dbReference type="STRING" id="584708.Apau_0098"/>
<protein>
    <recommendedName>
        <fullName evidence="3">Thioredoxin domain-containing protein</fullName>
    </recommendedName>
</protein>
<proteinExistence type="predicted"/>
<evidence type="ECO:0008006" key="3">
    <source>
        <dbReference type="Google" id="ProtNLM"/>
    </source>
</evidence>
<evidence type="ECO:0000313" key="2">
    <source>
        <dbReference type="Proteomes" id="UP000005096"/>
    </source>
</evidence>
<gene>
    <name evidence="1" type="ORF">Apau_0098</name>
</gene>
<organism evidence="1 2">
    <name type="scientific">Aminomonas paucivorans DSM 12260</name>
    <dbReference type="NCBI Taxonomy" id="584708"/>
    <lineage>
        <taxon>Bacteria</taxon>
        <taxon>Thermotogati</taxon>
        <taxon>Synergistota</taxon>
        <taxon>Synergistia</taxon>
        <taxon>Synergistales</taxon>
        <taxon>Synergistaceae</taxon>
        <taxon>Aminomonas</taxon>
    </lineage>
</organism>
<dbReference type="RefSeq" id="WP_006299676.1">
    <property type="nucleotide sequence ID" value="NZ_CM001022.1"/>
</dbReference>
<dbReference type="InterPro" id="IPR047698">
    <property type="entry name" value="ArsF-like"/>
</dbReference>
<dbReference type="EMBL" id="CM001022">
    <property type="protein sequence ID" value="EFQ22536.1"/>
    <property type="molecule type" value="Genomic_DNA"/>
</dbReference>
<dbReference type="AlphaFoldDB" id="E3CWN1"/>
<sequence>MLQTPRWLPLALLLALVPLVGWVFARSDTPVAPPQELVSAPAEAADVALPKGGTGVVATVFHGSARCPSCVTLEEQTRETLKALFPKELASGKLVFRSVNAEAPEHQHYIEDYRLTSISLVVARFEKGTRKDWKTLQDVWQHLRDPESFRRYVGQETGRMLNL</sequence>
<dbReference type="HOGENOM" id="CLU_1623696_0_0_0"/>